<protein>
    <submittedName>
        <fullName evidence="1">Uncharacterized protein</fullName>
    </submittedName>
</protein>
<proteinExistence type="predicted"/>
<evidence type="ECO:0000313" key="1">
    <source>
        <dbReference type="EMBL" id="QHW33225.1"/>
    </source>
</evidence>
<dbReference type="AlphaFoldDB" id="A0A6C0P456"/>
<dbReference type="Proteomes" id="UP000479114">
    <property type="component" value="Chromosome"/>
</dbReference>
<keyword evidence="2" id="KW-1185">Reference proteome</keyword>
<dbReference type="KEGG" id="prz:GZH47_22175"/>
<sequence>MHASPNDQLSEADMKTLNKYMVNRIAYIFKLIIEESWIELDFLIRSTDGMYGSQWDEAEPDDGGTRRIIEMMLRK</sequence>
<reference evidence="1 2" key="1">
    <citation type="submission" date="2020-02" db="EMBL/GenBank/DDBJ databases">
        <title>Paenibacillus sp. nov., isolated from rhizosphere soil of tomato.</title>
        <authorList>
            <person name="Weon H.-Y."/>
            <person name="Lee S.A."/>
        </authorList>
    </citation>
    <scope>NUCLEOTIDE SEQUENCE [LARGE SCALE GENOMIC DNA]</scope>
    <source>
        <strain evidence="1 2">14171R-81</strain>
    </source>
</reference>
<evidence type="ECO:0000313" key="2">
    <source>
        <dbReference type="Proteomes" id="UP000479114"/>
    </source>
</evidence>
<dbReference type="RefSeq" id="WP_162643204.1">
    <property type="nucleotide sequence ID" value="NZ_CP048286.1"/>
</dbReference>
<gene>
    <name evidence="1" type="ORF">GZH47_22175</name>
</gene>
<accession>A0A6C0P456</accession>
<organism evidence="1 2">
    <name type="scientific">Paenibacillus rhizovicinus</name>
    <dbReference type="NCBI Taxonomy" id="2704463"/>
    <lineage>
        <taxon>Bacteria</taxon>
        <taxon>Bacillati</taxon>
        <taxon>Bacillota</taxon>
        <taxon>Bacilli</taxon>
        <taxon>Bacillales</taxon>
        <taxon>Paenibacillaceae</taxon>
        <taxon>Paenibacillus</taxon>
    </lineage>
</organism>
<dbReference type="EMBL" id="CP048286">
    <property type="protein sequence ID" value="QHW33225.1"/>
    <property type="molecule type" value="Genomic_DNA"/>
</dbReference>
<name>A0A6C0P456_9BACL</name>